<keyword evidence="2" id="KW-1185">Reference proteome</keyword>
<accession>A0AAQ3UD31</accession>
<evidence type="ECO:0000313" key="1">
    <source>
        <dbReference type="EMBL" id="WVZ89521.1"/>
    </source>
</evidence>
<name>A0AAQ3UD31_PASNO</name>
<dbReference type="Proteomes" id="UP001341281">
    <property type="component" value="Chromosome 08"/>
</dbReference>
<proteinExistence type="predicted"/>
<organism evidence="1 2">
    <name type="scientific">Paspalum notatum var. saurae</name>
    <dbReference type="NCBI Taxonomy" id="547442"/>
    <lineage>
        <taxon>Eukaryota</taxon>
        <taxon>Viridiplantae</taxon>
        <taxon>Streptophyta</taxon>
        <taxon>Embryophyta</taxon>
        <taxon>Tracheophyta</taxon>
        <taxon>Spermatophyta</taxon>
        <taxon>Magnoliopsida</taxon>
        <taxon>Liliopsida</taxon>
        <taxon>Poales</taxon>
        <taxon>Poaceae</taxon>
        <taxon>PACMAD clade</taxon>
        <taxon>Panicoideae</taxon>
        <taxon>Andropogonodae</taxon>
        <taxon>Paspaleae</taxon>
        <taxon>Paspalinae</taxon>
        <taxon>Paspalum</taxon>
    </lineage>
</organism>
<reference evidence="1 2" key="1">
    <citation type="submission" date="2024-02" db="EMBL/GenBank/DDBJ databases">
        <title>High-quality chromosome-scale genome assembly of Pensacola bahiagrass (Paspalum notatum Flugge var. saurae).</title>
        <authorList>
            <person name="Vega J.M."/>
            <person name="Podio M."/>
            <person name="Orjuela J."/>
            <person name="Siena L.A."/>
            <person name="Pessino S.C."/>
            <person name="Combes M.C."/>
            <person name="Mariac C."/>
            <person name="Albertini E."/>
            <person name="Pupilli F."/>
            <person name="Ortiz J.P.A."/>
            <person name="Leblanc O."/>
        </authorList>
    </citation>
    <scope>NUCLEOTIDE SEQUENCE [LARGE SCALE GENOMIC DNA]</scope>
    <source>
        <strain evidence="1">R1</strain>
        <tissue evidence="1">Leaf</tissue>
    </source>
</reference>
<gene>
    <name evidence="1" type="ORF">U9M48_035909</name>
</gene>
<protein>
    <submittedName>
        <fullName evidence="1">Uncharacterized protein</fullName>
    </submittedName>
</protein>
<dbReference type="EMBL" id="CP144752">
    <property type="protein sequence ID" value="WVZ89521.1"/>
    <property type="molecule type" value="Genomic_DNA"/>
</dbReference>
<dbReference type="AlphaFoldDB" id="A0AAQ3UD31"/>
<sequence>MDWRPSNGLEVDDEDLDGLRMEAPPAGRLLEGEREFTWCEMVHFGEGECPSIYKAKKVGGGSKLVGRPTSVMPSNGPKAMLGVRRPWELGI</sequence>
<evidence type="ECO:0000313" key="2">
    <source>
        <dbReference type="Proteomes" id="UP001341281"/>
    </source>
</evidence>